<gene>
    <name evidence="1" type="ORF">DSO57_1034409</name>
</gene>
<dbReference type="Proteomes" id="UP001165960">
    <property type="component" value="Unassembled WGS sequence"/>
</dbReference>
<name>A0ACC2TAH5_9FUNG</name>
<dbReference type="EMBL" id="QTSX02003126">
    <property type="protein sequence ID" value="KAJ9071694.1"/>
    <property type="molecule type" value="Genomic_DNA"/>
</dbReference>
<protein>
    <submittedName>
        <fullName evidence="1">Uncharacterized protein</fullName>
    </submittedName>
</protein>
<evidence type="ECO:0000313" key="2">
    <source>
        <dbReference type="Proteomes" id="UP001165960"/>
    </source>
</evidence>
<organism evidence="1 2">
    <name type="scientific">Entomophthora muscae</name>
    <dbReference type="NCBI Taxonomy" id="34485"/>
    <lineage>
        <taxon>Eukaryota</taxon>
        <taxon>Fungi</taxon>
        <taxon>Fungi incertae sedis</taxon>
        <taxon>Zoopagomycota</taxon>
        <taxon>Entomophthoromycotina</taxon>
        <taxon>Entomophthoromycetes</taxon>
        <taxon>Entomophthorales</taxon>
        <taxon>Entomophthoraceae</taxon>
        <taxon>Entomophthora</taxon>
    </lineage>
</organism>
<keyword evidence="2" id="KW-1185">Reference proteome</keyword>
<accession>A0ACC2TAH5</accession>
<proteinExistence type="predicted"/>
<comment type="caution">
    <text evidence="1">The sequence shown here is derived from an EMBL/GenBank/DDBJ whole genome shotgun (WGS) entry which is preliminary data.</text>
</comment>
<evidence type="ECO:0000313" key="1">
    <source>
        <dbReference type="EMBL" id="KAJ9071694.1"/>
    </source>
</evidence>
<reference evidence="1" key="1">
    <citation type="submission" date="2022-04" db="EMBL/GenBank/DDBJ databases">
        <title>Genome of the entomopathogenic fungus Entomophthora muscae.</title>
        <authorList>
            <person name="Elya C."/>
            <person name="Lovett B.R."/>
            <person name="Lee E."/>
            <person name="Macias A.M."/>
            <person name="Hajek A.E."/>
            <person name="De Bivort B.L."/>
            <person name="Kasson M.T."/>
            <person name="De Fine Licht H.H."/>
            <person name="Stajich J.E."/>
        </authorList>
    </citation>
    <scope>NUCLEOTIDE SEQUENCE</scope>
    <source>
        <strain evidence="1">Berkeley</strain>
    </source>
</reference>
<sequence>MPKETLDNYIDAMVTRISDKKKDLWETAEHYWKAIESGYYDFDKDNTTLHHLKNITNGAMASFIETHMLQKGVNRRKLSIHKVAAKKEKKGNYTLLQCGTLIPDLVQWRKSLEKSPFPAPYQRKS</sequence>